<comment type="caution">
    <text evidence="2">The sequence shown here is derived from an EMBL/GenBank/DDBJ whole genome shotgun (WGS) entry which is preliminary data.</text>
</comment>
<organism evidence="2 3">
    <name type="scientific">Penicillium frequentans</name>
    <dbReference type="NCBI Taxonomy" id="3151616"/>
    <lineage>
        <taxon>Eukaryota</taxon>
        <taxon>Fungi</taxon>
        <taxon>Dikarya</taxon>
        <taxon>Ascomycota</taxon>
        <taxon>Pezizomycotina</taxon>
        <taxon>Eurotiomycetes</taxon>
        <taxon>Eurotiomycetidae</taxon>
        <taxon>Eurotiales</taxon>
        <taxon>Aspergillaceae</taxon>
        <taxon>Penicillium</taxon>
    </lineage>
</organism>
<feature type="region of interest" description="Disordered" evidence="1">
    <location>
        <begin position="258"/>
        <end position="278"/>
    </location>
</feature>
<dbReference type="EMBL" id="JAQIZZ010000002">
    <property type="protein sequence ID" value="KAJ5552592.1"/>
    <property type="molecule type" value="Genomic_DNA"/>
</dbReference>
<sequence length="278" mass="31740">MSLQKHPIIKRPILLERLPRDHDPNDTWSPYPRQAAPQPAHTNCVINGVFDLMLIVWETCDYFFGDDKPEIFDLEKVNAFHLMFGFVEANVTEGDLESKSRIKALKLDAAHNIGTLINLFRLEWPAECVPGTAMQYCSVAMFTLLENLDDAQNKQAFIECFIVLRALARRWQLAKGILRLIQLTAMKMEAALPMETEILFKDFEADLWKVEDSGKFSSLYPNFSVAVNQQKGSERYQEEAELDRFLASWDNINLSETVTEQATEARDASNDSSGNSRK</sequence>
<evidence type="ECO:0000256" key="1">
    <source>
        <dbReference type="SAM" id="MobiDB-lite"/>
    </source>
</evidence>
<evidence type="ECO:0000313" key="3">
    <source>
        <dbReference type="Proteomes" id="UP001220324"/>
    </source>
</evidence>
<accession>A0AAD6D2S1</accession>
<evidence type="ECO:0000313" key="2">
    <source>
        <dbReference type="EMBL" id="KAJ5552592.1"/>
    </source>
</evidence>
<dbReference type="InterPro" id="IPR053187">
    <property type="entry name" value="Notoamide_regulator"/>
</dbReference>
<keyword evidence="3" id="KW-1185">Reference proteome</keyword>
<proteinExistence type="predicted"/>
<dbReference type="PANTHER" id="PTHR47256">
    <property type="entry name" value="ZN(II)2CYS6 TRANSCRIPTION FACTOR (EUROFUNG)-RELATED"/>
    <property type="match status" value="1"/>
</dbReference>
<gene>
    <name evidence="2" type="ORF">N7494_001970</name>
</gene>
<reference evidence="2 3" key="1">
    <citation type="journal article" date="2023" name="IMA Fungus">
        <title>Comparative genomic study of the Penicillium genus elucidates a diverse pangenome and 15 lateral gene transfer events.</title>
        <authorList>
            <person name="Petersen C."/>
            <person name="Sorensen T."/>
            <person name="Nielsen M.R."/>
            <person name="Sondergaard T.E."/>
            <person name="Sorensen J.L."/>
            <person name="Fitzpatrick D.A."/>
            <person name="Frisvad J.C."/>
            <person name="Nielsen K.L."/>
        </authorList>
    </citation>
    <scope>NUCLEOTIDE SEQUENCE [LARGE SCALE GENOMIC DNA]</scope>
    <source>
        <strain evidence="2 3">IBT 35679</strain>
    </source>
</reference>
<name>A0AAD6D2S1_9EURO</name>
<dbReference type="Proteomes" id="UP001220324">
    <property type="component" value="Unassembled WGS sequence"/>
</dbReference>
<protein>
    <submittedName>
        <fullName evidence="2">Uncharacterized protein</fullName>
    </submittedName>
</protein>
<dbReference type="AlphaFoldDB" id="A0AAD6D2S1"/>
<dbReference type="PANTHER" id="PTHR47256:SF4">
    <property type="entry name" value="ZN(II)2CYS6 TRANSCRIPTION FACTOR (EUROFUNG)"/>
    <property type="match status" value="1"/>
</dbReference>